<evidence type="ECO:0008006" key="4">
    <source>
        <dbReference type="Google" id="ProtNLM"/>
    </source>
</evidence>
<proteinExistence type="predicted"/>
<comment type="caution">
    <text evidence="2">The sequence shown here is derived from an EMBL/GenBank/DDBJ whole genome shotgun (WGS) entry which is preliminary data.</text>
</comment>
<dbReference type="PATRIC" id="fig|1139996.3.peg.2123"/>
<dbReference type="SUPFAM" id="SSF58104">
    <property type="entry name" value="Methyl-accepting chemotaxis protein (MCP) signaling domain"/>
    <property type="match status" value="1"/>
</dbReference>
<sequence>MAMLLNSHHLPANEYAVETQALIRNSIIIAVVIAIIVIFFAFFVRNVVKEIIAVFEEYFNELRDGTYRKIKKADKQKGANFNLLNKVRRYVYPDKHGTEIHRLAASYNDMIDGTTGIVKQVHQESDQVATMSESLFELSQETERSVSQLQQLSDVVQELTTNVTTMNNQSQEVSSINQQSMALMNEVNTS</sequence>
<keyword evidence="3" id="KW-1185">Reference proteome</keyword>
<keyword evidence="1" id="KW-0812">Transmembrane</keyword>
<feature type="transmembrane region" description="Helical" evidence="1">
    <location>
        <begin position="21"/>
        <end position="44"/>
    </location>
</feature>
<dbReference type="OrthoDB" id="9760371at2"/>
<dbReference type="AlphaFoldDB" id="S0J0S3"/>
<keyword evidence="1" id="KW-0472">Membrane</keyword>
<dbReference type="RefSeq" id="WP_016175920.1">
    <property type="nucleotide sequence ID" value="NZ_KE136390.1"/>
</dbReference>
<reference evidence="2 3" key="1">
    <citation type="submission" date="2013-03" db="EMBL/GenBank/DDBJ databases">
        <title>The Genome Sequence of Enterococcus saccharolyticus ATCC_43076 (Illumina only assembly).</title>
        <authorList>
            <consortium name="The Broad Institute Genomics Platform"/>
            <consortium name="The Broad Institute Genome Sequencing Center for Infectious Disease"/>
            <person name="Earl A."/>
            <person name="Russ C."/>
            <person name="Gilmore M."/>
            <person name="Surin D."/>
            <person name="Walker B."/>
            <person name="Young S."/>
            <person name="Zeng Q."/>
            <person name="Gargeya S."/>
            <person name="Fitzgerald M."/>
            <person name="Haas B."/>
            <person name="Abouelleil A."/>
            <person name="Allen A.W."/>
            <person name="Alvarado L."/>
            <person name="Arachchi H.M."/>
            <person name="Berlin A.M."/>
            <person name="Chapman S.B."/>
            <person name="Gainer-Dewar J."/>
            <person name="Goldberg J."/>
            <person name="Griggs A."/>
            <person name="Gujja S."/>
            <person name="Hansen M."/>
            <person name="Howarth C."/>
            <person name="Imamovic A."/>
            <person name="Ireland A."/>
            <person name="Larimer J."/>
            <person name="McCowan C."/>
            <person name="Murphy C."/>
            <person name="Pearson M."/>
            <person name="Poon T.W."/>
            <person name="Priest M."/>
            <person name="Roberts A."/>
            <person name="Saif S."/>
            <person name="Shea T."/>
            <person name="Sisk P."/>
            <person name="Sykes S."/>
            <person name="Wortman J."/>
            <person name="Nusbaum C."/>
            <person name="Birren B."/>
        </authorList>
    </citation>
    <scope>NUCLEOTIDE SEQUENCE [LARGE SCALE GENOMIC DNA]</scope>
    <source>
        <strain evidence="2 3">ATCC 43076</strain>
    </source>
</reference>
<protein>
    <recommendedName>
        <fullName evidence="4">Methyl-accepting chemotaxis protein</fullName>
    </recommendedName>
</protein>
<dbReference type="eggNOG" id="COG0840">
    <property type="taxonomic scope" value="Bacteria"/>
</dbReference>
<organism evidence="2 3">
    <name type="scientific">Enterococcus saccharolyticus subsp. saccharolyticus ATCC 43076</name>
    <dbReference type="NCBI Taxonomy" id="1139996"/>
    <lineage>
        <taxon>Bacteria</taxon>
        <taxon>Bacillati</taxon>
        <taxon>Bacillota</taxon>
        <taxon>Bacilli</taxon>
        <taxon>Lactobacillales</taxon>
        <taxon>Enterococcaceae</taxon>
        <taxon>Enterococcus</taxon>
    </lineage>
</organism>
<dbReference type="Gene3D" id="1.10.287.950">
    <property type="entry name" value="Methyl-accepting chemotaxis protein"/>
    <property type="match status" value="1"/>
</dbReference>
<dbReference type="STRING" id="41997.RV16_GL002032"/>
<gene>
    <name evidence="2" type="ORF">OMQ_02159</name>
</gene>
<keyword evidence="1" id="KW-1133">Transmembrane helix</keyword>
<evidence type="ECO:0000313" key="3">
    <source>
        <dbReference type="Proteomes" id="UP000014136"/>
    </source>
</evidence>
<evidence type="ECO:0000256" key="1">
    <source>
        <dbReference type="SAM" id="Phobius"/>
    </source>
</evidence>
<dbReference type="Proteomes" id="UP000014136">
    <property type="component" value="Unassembled WGS sequence"/>
</dbReference>
<name>S0J0S3_9ENTE</name>
<dbReference type="HOGENOM" id="CLU_1426001_0_0_9"/>
<evidence type="ECO:0000313" key="2">
    <source>
        <dbReference type="EMBL" id="EOT26384.1"/>
    </source>
</evidence>
<dbReference type="EMBL" id="AHYT01000010">
    <property type="protein sequence ID" value="EOT26384.1"/>
    <property type="molecule type" value="Genomic_DNA"/>
</dbReference>
<accession>S0J0S3</accession>